<dbReference type="GO" id="GO:0004520">
    <property type="term" value="F:DNA endonuclease activity"/>
    <property type="evidence" value="ECO:0007669"/>
    <property type="project" value="InterPro"/>
</dbReference>
<accession>A0A5C5XQL4</accession>
<keyword evidence="1 10" id="KW-0540">Nuclease</keyword>
<dbReference type="AlphaFoldDB" id="A0A5C5XQL4"/>
<feature type="binding site" evidence="10">
    <location>
        <position position="219"/>
    </location>
    <ligand>
        <name>Mn(2+)</name>
        <dbReference type="ChEBI" id="CHEBI:29035"/>
    </ligand>
</feature>
<comment type="caution">
    <text evidence="11">The sequence shown here is derived from an EMBL/GenBank/DDBJ whole genome shotgun (WGS) entry which is preliminary data.</text>
</comment>
<dbReference type="EMBL" id="SJPG01000001">
    <property type="protein sequence ID" value="TWT64042.1"/>
    <property type="molecule type" value="Genomic_DNA"/>
</dbReference>
<comment type="cofactor">
    <cofactor evidence="10">
        <name>Mg(2+)</name>
        <dbReference type="ChEBI" id="CHEBI:18420"/>
    </cofactor>
    <cofactor evidence="10">
        <name>Mn(2+)</name>
        <dbReference type="ChEBI" id="CHEBI:29035"/>
    </cofactor>
</comment>
<comment type="function">
    <text evidence="10">CRISPR (clustered regularly interspaced short palindromic repeat), is an adaptive immune system that provides protection against mobile genetic elements (viruses, transposable elements and conjugative plasmids). CRISPR clusters contain spacers, sequences complementary to antecedent mobile elements, and target invading nucleic acids. CRISPR clusters are transcribed and processed into CRISPR RNA (crRNA). Acts as a dsDNA endonuclease. Involved in the integration of spacer DNA into the CRISPR cassette.</text>
</comment>
<dbReference type="OrthoDB" id="9803119at2"/>
<evidence type="ECO:0000256" key="10">
    <source>
        <dbReference type="HAMAP-Rule" id="MF_01470"/>
    </source>
</evidence>
<dbReference type="NCBIfam" id="TIGR00287">
    <property type="entry name" value="cas1"/>
    <property type="match status" value="1"/>
</dbReference>
<evidence type="ECO:0000313" key="12">
    <source>
        <dbReference type="Proteomes" id="UP000316095"/>
    </source>
</evidence>
<evidence type="ECO:0000256" key="2">
    <source>
        <dbReference type="ARBA" id="ARBA00022723"/>
    </source>
</evidence>
<evidence type="ECO:0000256" key="4">
    <source>
        <dbReference type="ARBA" id="ARBA00022801"/>
    </source>
</evidence>
<dbReference type="EC" id="3.1.-.-" evidence="10"/>
<dbReference type="GO" id="GO:0046872">
    <property type="term" value="F:metal ion binding"/>
    <property type="evidence" value="ECO:0007669"/>
    <property type="project" value="UniProtKB-UniRule"/>
</dbReference>
<keyword evidence="3 10" id="KW-0255">Endonuclease</keyword>
<keyword evidence="2 10" id="KW-0479">Metal-binding</keyword>
<evidence type="ECO:0000256" key="8">
    <source>
        <dbReference type="ARBA" id="ARBA00023211"/>
    </source>
</evidence>
<evidence type="ECO:0000256" key="3">
    <source>
        <dbReference type="ARBA" id="ARBA00022759"/>
    </source>
</evidence>
<keyword evidence="4 10" id="KW-0378">Hydrolase</keyword>
<evidence type="ECO:0000256" key="1">
    <source>
        <dbReference type="ARBA" id="ARBA00022722"/>
    </source>
</evidence>
<comment type="similarity">
    <text evidence="10">Belongs to the CRISPR-associated endonuclease Cas1 family.</text>
</comment>
<feature type="binding site" evidence="10">
    <location>
        <position position="204"/>
    </location>
    <ligand>
        <name>Mn(2+)</name>
        <dbReference type="ChEBI" id="CHEBI:29035"/>
    </ligand>
</feature>
<comment type="subunit">
    <text evidence="9 10">Homodimer, forms a heterotetramer with a Cas2 homodimer.</text>
</comment>
<dbReference type="PANTHER" id="PTHR34353:SF2">
    <property type="entry name" value="CRISPR-ASSOCIATED ENDONUCLEASE CAS1 1"/>
    <property type="match status" value="1"/>
</dbReference>
<dbReference type="InterPro" id="IPR019855">
    <property type="entry name" value="CRISPR-assoc_Cas1_NMENI"/>
</dbReference>
<dbReference type="NCBIfam" id="TIGR03639">
    <property type="entry name" value="cas1_NMENI"/>
    <property type="match status" value="1"/>
</dbReference>
<dbReference type="InterPro" id="IPR042206">
    <property type="entry name" value="CRISPR-assoc_Cas1_C"/>
</dbReference>
<evidence type="ECO:0000313" key="11">
    <source>
        <dbReference type="EMBL" id="TWT64042.1"/>
    </source>
</evidence>
<protein>
    <recommendedName>
        <fullName evidence="10">CRISPR-associated endonuclease Cas1</fullName>
        <ecNumber evidence="10">3.1.-.-</ecNumber>
    </recommendedName>
</protein>
<dbReference type="PANTHER" id="PTHR34353">
    <property type="entry name" value="CRISPR-ASSOCIATED ENDONUCLEASE CAS1 1"/>
    <property type="match status" value="1"/>
</dbReference>
<keyword evidence="12" id="KW-1185">Reference proteome</keyword>
<dbReference type="Pfam" id="PF01867">
    <property type="entry name" value="Cas_Cas1"/>
    <property type="match status" value="1"/>
</dbReference>
<dbReference type="Gene3D" id="1.20.120.920">
    <property type="entry name" value="CRISPR-associated endonuclease Cas1, C-terminal domain"/>
    <property type="match status" value="1"/>
</dbReference>
<evidence type="ECO:0000256" key="9">
    <source>
        <dbReference type="ARBA" id="ARBA00038592"/>
    </source>
</evidence>
<organism evidence="11 12">
    <name type="scientific">Rubinisphaera italica</name>
    <dbReference type="NCBI Taxonomy" id="2527969"/>
    <lineage>
        <taxon>Bacteria</taxon>
        <taxon>Pseudomonadati</taxon>
        <taxon>Planctomycetota</taxon>
        <taxon>Planctomycetia</taxon>
        <taxon>Planctomycetales</taxon>
        <taxon>Planctomycetaceae</taxon>
        <taxon>Rubinisphaera</taxon>
    </lineage>
</organism>
<keyword evidence="8 10" id="KW-0464">Manganese</keyword>
<proteinExistence type="inferred from homology"/>
<dbReference type="InterPro" id="IPR050646">
    <property type="entry name" value="Cas1"/>
</dbReference>
<dbReference type="HAMAP" id="MF_01470">
    <property type="entry name" value="Cas1"/>
    <property type="match status" value="1"/>
</dbReference>
<gene>
    <name evidence="11" type="primary">cas1_2</name>
    <name evidence="10" type="synonym">cas1</name>
    <name evidence="11" type="ORF">Pan54_48020</name>
</gene>
<evidence type="ECO:0000256" key="6">
    <source>
        <dbReference type="ARBA" id="ARBA00023118"/>
    </source>
</evidence>
<keyword evidence="5 10" id="KW-0460">Magnesium</keyword>
<keyword evidence="7 10" id="KW-0238">DNA-binding</keyword>
<dbReference type="GO" id="GO:0043571">
    <property type="term" value="P:maintenance of CRISPR repeat elements"/>
    <property type="evidence" value="ECO:0007669"/>
    <property type="project" value="UniProtKB-UniRule"/>
</dbReference>
<evidence type="ECO:0000256" key="5">
    <source>
        <dbReference type="ARBA" id="ARBA00022842"/>
    </source>
</evidence>
<dbReference type="InterPro" id="IPR002729">
    <property type="entry name" value="CRISPR-assoc_Cas1"/>
</dbReference>
<evidence type="ECO:0000256" key="7">
    <source>
        <dbReference type="ARBA" id="ARBA00023125"/>
    </source>
</evidence>
<dbReference type="Proteomes" id="UP000316095">
    <property type="component" value="Unassembled WGS sequence"/>
</dbReference>
<dbReference type="RefSeq" id="WP_146505788.1">
    <property type="nucleotide sequence ID" value="NZ_SJPG01000001.1"/>
</dbReference>
<feature type="binding site" evidence="10">
    <location>
        <position position="147"/>
    </location>
    <ligand>
        <name>Mn(2+)</name>
        <dbReference type="ChEBI" id="CHEBI:29035"/>
    </ligand>
</feature>
<reference evidence="11 12" key="1">
    <citation type="submission" date="2019-02" db="EMBL/GenBank/DDBJ databases">
        <title>Deep-cultivation of Planctomycetes and their phenomic and genomic characterization uncovers novel biology.</title>
        <authorList>
            <person name="Wiegand S."/>
            <person name="Jogler M."/>
            <person name="Boedeker C."/>
            <person name="Pinto D."/>
            <person name="Vollmers J."/>
            <person name="Rivas-Marin E."/>
            <person name="Kohn T."/>
            <person name="Peeters S.H."/>
            <person name="Heuer A."/>
            <person name="Rast P."/>
            <person name="Oberbeckmann S."/>
            <person name="Bunk B."/>
            <person name="Jeske O."/>
            <person name="Meyerdierks A."/>
            <person name="Storesund J.E."/>
            <person name="Kallscheuer N."/>
            <person name="Luecker S."/>
            <person name="Lage O.M."/>
            <person name="Pohl T."/>
            <person name="Merkel B.J."/>
            <person name="Hornburger P."/>
            <person name="Mueller R.-W."/>
            <person name="Bruemmer F."/>
            <person name="Labrenz M."/>
            <person name="Spormann A.M."/>
            <person name="Op Den Camp H."/>
            <person name="Overmann J."/>
            <person name="Amann R."/>
            <person name="Jetten M.S.M."/>
            <person name="Mascher T."/>
            <person name="Medema M.H."/>
            <person name="Devos D.P."/>
            <person name="Kaster A.-K."/>
            <person name="Ovreas L."/>
            <person name="Rohde M."/>
            <person name="Galperin M.Y."/>
            <person name="Jogler C."/>
        </authorList>
    </citation>
    <scope>NUCLEOTIDE SEQUENCE [LARGE SCALE GENOMIC DNA]</scope>
    <source>
        <strain evidence="11 12">Pan54</strain>
    </source>
</reference>
<dbReference type="GO" id="GO:0051607">
    <property type="term" value="P:defense response to virus"/>
    <property type="evidence" value="ECO:0007669"/>
    <property type="project" value="UniProtKB-UniRule"/>
</dbReference>
<name>A0A5C5XQL4_9PLAN</name>
<keyword evidence="6 10" id="KW-0051">Antiviral defense</keyword>
<dbReference type="GO" id="GO:0016787">
    <property type="term" value="F:hydrolase activity"/>
    <property type="evidence" value="ECO:0007669"/>
    <property type="project" value="UniProtKB-KW"/>
</dbReference>
<dbReference type="GO" id="GO:0003677">
    <property type="term" value="F:DNA binding"/>
    <property type="evidence" value="ECO:0007669"/>
    <property type="project" value="UniProtKB-KW"/>
</dbReference>
<sequence length="300" mass="33788">MRNRILEISEVPARLRIERRQLVIESEPRSERIPLEDVAVLVVAHPQVSYTQAVLAELAASGGTFVTCDRSRMPIGILLPLDGNSIQNERFRHQLELSKPRQKQAWKQIIKAKVHMQATLLEIRLQTDAGLRPLISQIRSGDPSNIEGRAARKYWTALFGSDFRRDRDAADHNRLLNYGYAILRAATARAIVAAGLHPSLGLHHHNKYNAYCLADDLMEPYRPIVDRAVAELVDDYDETPEMNQEVRACLLRSLLSSFLISQQQRSLFNALSRTASSLVSIIQGNSDQLELPEDFAHAPA</sequence>